<dbReference type="Gene3D" id="3.40.718.10">
    <property type="entry name" value="Isopropylmalate Dehydrogenase"/>
    <property type="match status" value="1"/>
</dbReference>
<feature type="domain" description="Isopropylmalate dehydrogenase-like" evidence="3">
    <location>
        <begin position="2"/>
        <end position="314"/>
    </location>
</feature>
<keyword evidence="5" id="KW-1185">Reference proteome</keyword>
<protein>
    <recommendedName>
        <fullName evidence="3">Isopropylmalate dehydrogenase-like domain-containing protein</fullName>
    </recommendedName>
</protein>
<evidence type="ECO:0000313" key="5">
    <source>
        <dbReference type="Proteomes" id="UP001152533"/>
    </source>
</evidence>
<dbReference type="SUPFAM" id="SSF53659">
    <property type="entry name" value="Isocitrate/Isopropylmalate dehydrogenase-like"/>
    <property type="match status" value="1"/>
</dbReference>
<dbReference type="Pfam" id="PF00180">
    <property type="entry name" value="Iso_dh"/>
    <property type="match status" value="1"/>
</dbReference>
<dbReference type="GO" id="GO:0006102">
    <property type="term" value="P:isocitrate metabolic process"/>
    <property type="evidence" value="ECO:0007669"/>
    <property type="project" value="TreeGrafter"/>
</dbReference>
<evidence type="ECO:0000256" key="1">
    <source>
        <dbReference type="ARBA" id="ARBA00007769"/>
    </source>
</evidence>
<accession>A0A9W4RLS5</accession>
<evidence type="ECO:0000259" key="3">
    <source>
        <dbReference type="SMART" id="SM01329"/>
    </source>
</evidence>
<dbReference type="Proteomes" id="UP001152533">
    <property type="component" value="Unassembled WGS sequence"/>
</dbReference>
<evidence type="ECO:0000256" key="2">
    <source>
        <dbReference type="ARBA" id="ARBA00023002"/>
    </source>
</evidence>
<dbReference type="SMART" id="SM01329">
    <property type="entry name" value="Iso_dh"/>
    <property type="match status" value="1"/>
</dbReference>
<dbReference type="PANTHER" id="PTHR11835:SF34">
    <property type="entry name" value="ISOCITRATE DEHYDROGENASE [NAD] SUBUNIT ALPHA, MITOCHONDRIAL"/>
    <property type="match status" value="1"/>
</dbReference>
<gene>
    <name evidence="4" type="ORF">CGXH109_LOCUS25921</name>
</gene>
<comment type="similarity">
    <text evidence="1">Belongs to the isocitrate and isopropylmalate dehydrogenases family.</text>
</comment>
<dbReference type="EMBL" id="CAMGZC010000108">
    <property type="protein sequence ID" value="CAI0643481.1"/>
    <property type="molecule type" value="Genomic_DNA"/>
</dbReference>
<reference evidence="4" key="1">
    <citation type="submission" date="2022-08" db="EMBL/GenBank/DDBJ databases">
        <authorList>
            <person name="Giroux E."/>
            <person name="Giroux E."/>
        </authorList>
    </citation>
    <scope>NUCLEOTIDE SEQUENCE</scope>
    <source>
        <strain evidence="4">H1091258</strain>
    </source>
</reference>
<evidence type="ECO:0000313" key="4">
    <source>
        <dbReference type="EMBL" id="CAI0643481.1"/>
    </source>
</evidence>
<comment type="caution">
    <text evidence="4">The sequence shown here is derived from an EMBL/GenBank/DDBJ whole genome shotgun (WGS) entry which is preliminary data.</text>
</comment>
<organism evidence="4 5">
    <name type="scientific">Colletotrichum noveboracense</name>
    <dbReference type="NCBI Taxonomy" id="2664923"/>
    <lineage>
        <taxon>Eukaryota</taxon>
        <taxon>Fungi</taxon>
        <taxon>Dikarya</taxon>
        <taxon>Ascomycota</taxon>
        <taxon>Pezizomycotina</taxon>
        <taxon>Sordariomycetes</taxon>
        <taxon>Hypocreomycetidae</taxon>
        <taxon>Glomerellales</taxon>
        <taxon>Glomerellaceae</taxon>
        <taxon>Colletotrichum</taxon>
        <taxon>Colletotrichum gloeosporioides species complex</taxon>
    </lineage>
</organism>
<dbReference type="PANTHER" id="PTHR11835">
    <property type="entry name" value="DECARBOXYLATING DEHYDROGENASES-ISOCITRATE, ISOPROPYLMALATE, TARTRATE"/>
    <property type="match status" value="1"/>
</dbReference>
<proteinExistence type="inferred from homology"/>
<dbReference type="GO" id="GO:0006099">
    <property type="term" value="P:tricarboxylic acid cycle"/>
    <property type="evidence" value="ECO:0007669"/>
    <property type="project" value="TreeGrafter"/>
</dbReference>
<dbReference type="GO" id="GO:0004449">
    <property type="term" value="F:isocitrate dehydrogenase (NAD+) activity"/>
    <property type="evidence" value="ECO:0007669"/>
    <property type="project" value="TreeGrafter"/>
</dbReference>
<dbReference type="AlphaFoldDB" id="A0A9W4RLS5"/>
<dbReference type="InterPro" id="IPR024084">
    <property type="entry name" value="IsoPropMal-DH-like_dom"/>
</dbReference>
<keyword evidence="2" id="KW-0560">Oxidoreductase</keyword>
<sequence length="325" mass="35262">MRIGVLKGNGIGSEIMRASQRVLEATGIPIEWEDILIADEAIEKHGHPIPPETVAQLRSVGVTLKASIITHKLLGLFVNPRPVKGYAGVSGRYEELDCIIMREVTEDLYSGIEHKIGDDIAAEAIKLTTRAAATRVARYSFEYARKYGRKRVACLHKANVLNYTDGLFLRCFREVSKHYEDIETEELMIDAACYLIVKDPKRFDVVLAANQYGDIFSDLAAGLVGSLGLAPGMNVSDDLAVFEASHGAAPDIAGKGIANPLALVLSGALLLESVDRRKEANAVREAVRVVVEGQKDLTPDLGGSGTTDSLTDAVVREVKRIMTCT</sequence>
<name>A0A9W4RLS5_9PEZI</name>